<dbReference type="InterPro" id="IPR032675">
    <property type="entry name" value="LRR_dom_sf"/>
</dbReference>
<organism evidence="2 3">
    <name type="scientific">Aureobasidium pullulans EXF-150</name>
    <dbReference type="NCBI Taxonomy" id="1043002"/>
    <lineage>
        <taxon>Eukaryota</taxon>
        <taxon>Fungi</taxon>
        <taxon>Dikarya</taxon>
        <taxon>Ascomycota</taxon>
        <taxon>Pezizomycotina</taxon>
        <taxon>Dothideomycetes</taxon>
        <taxon>Dothideomycetidae</taxon>
        <taxon>Dothideales</taxon>
        <taxon>Saccotheciaceae</taxon>
        <taxon>Aureobasidium</taxon>
    </lineage>
</organism>
<proteinExistence type="predicted"/>
<evidence type="ECO:0008006" key="4">
    <source>
        <dbReference type="Google" id="ProtNLM"/>
    </source>
</evidence>
<dbReference type="SUPFAM" id="SSF52047">
    <property type="entry name" value="RNI-like"/>
    <property type="match status" value="1"/>
</dbReference>
<evidence type="ECO:0000313" key="3">
    <source>
        <dbReference type="Proteomes" id="UP000030706"/>
    </source>
</evidence>
<name>A0A074XH57_AURPU</name>
<keyword evidence="3" id="KW-1185">Reference proteome</keyword>
<dbReference type="HOGENOM" id="CLU_499628_0_0_1"/>
<feature type="compositionally biased region" description="Polar residues" evidence="1">
    <location>
        <begin position="14"/>
        <end position="42"/>
    </location>
</feature>
<dbReference type="GeneID" id="40749543"/>
<protein>
    <recommendedName>
        <fullName evidence="4">F-box domain-containing protein</fullName>
    </recommendedName>
</protein>
<dbReference type="RefSeq" id="XP_029757569.1">
    <property type="nucleotide sequence ID" value="XM_029907237.1"/>
</dbReference>
<dbReference type="Gene3D" id="3.80.10.10">
    <property type="entry name" value="Ribonuclease Inhibitor"/>
    <property type="match status" value="1"/>
</dbReference>
<evidence type="ECO:0000256" key="1">
    <source>
        <dbReference type="SAM" id="MobiDB-lite"/>
    </source>
</evidence>
<feature type="region of interest" description="Disordered" evidence="1">
    <location>
        <begin position="1"/>
        <end position="54"/>
    </location>
</feature>
<gene>
    <name evidence="2" type="ORF">M438DRAFT_358094</name>
</gene>
<evidence type="ECO:0000313" key="2">
    <source>
        <dbReference type="EMBL" id="KEQ81382.1"/>
    </source>
</evidence>
<accession>A0A074XH57</accession>
<dbReference type="EMBL" id="KL584992">
    <property type="protein sequence ID" value="KEQ81382.1"/>
    <property type="molecule type" value="Genomic_DNA"/>
</dbReference>
<reference evidence="2 3" key="1">
    <citation type="journal article" date="2014" name="BMC Genomics">
        <title>Genome sequencing of four Aureobasidium pullulans varieties: biotechnological potential, stress tolerance, and description of new species.</title>
        <authorList>
            <person name="Gostin Ar C."/>
            <person name="Ohm R.A."/>
            <person name="Kogej T."/>
            <person name="Sonjak S."/>
            <person name="Turk M."/>
            <person name="Zajc J."/>
            <person name="Zalar P."/>
            <person name="Grube M."/>
            <person name="Sun H."/>
            <person name="Han J."/>
            <person name="Sharma A."/>
            <person name="Chiniquy J."/>
            <person name="Ngan C.Y."/>
            <person name="Lipzen A."/>
            <person name="Barry K."/>
            <person name="Grigoriev I.V."/>
            <person name="Gunde-Cimerman N."/>
        </authorList>
    </citation>
    <scope>NUCLEOTIDE SEQUENCE [LARGE SCALE GENOMIC DNA]</scope>
    <source>
        <strain evidence="2 3">EXF-150</strain>
    </source>
</reference>
<dbReference type="Proteomes" id="UP000030706">
    <property type="component" value="Unassembled WGS sequence"/>
</dbReference>
<dbReference type="AlphaFoldDB" id="A0A074XH57"/>
<sequence>MSRFTRQGDPVTPPNRNRGLQSNQSSPYRGSPKSNAETTSSPENRHLLGIDPMDIDDGDFASGVPVSGIGSAATTLASTAKPLPDLLHLPDELKLMVIGNLEPQSKTTFNLALTVKELKWMAMRQHWSIIGTKNESALTRLQAENITTQQNYVGLIQDLTIRTDLPVDFSQCRFNSLQKLVVRAPDESTFDLDLSTFLGPSLTDINLKLNLNRQGPCIINFLPVMNRSPSLKSIQFGLPFHNTHPDHLLKALESCPRLETVRIHSQSEDLMDEYVWRYLAINHTLRNFLWTGLVDVPFLATALENIPHGQVLFSNVTHLYLTITSGAAAKLFPHLQNLTSLALVIRDHGDILECVARLNNLNNLHIEYDLDTDLTVALLAPLRHMNLTRFVLRQDNRFTLDGSAIPLSALPNLFGSHATMERLEFAWQGSSYFDDNAQDVLWALGRVYPKVNWCSLTAASLPSNLGPSNAYQAYPAYPPMWPSLRRLDLWEMIEPDYADNYANYCTHFANQIILHLPNVSKITVAHKKPFCTRIRRECSSLGKII</sequence>